<gene>
    <name evidence="2" type="ORF">PTTG_08371</name>
</gene>
<reference evidence="2" key="1">
    <citation type="submission" date="2009-11" db="EMBL/GenBank/DDBJ databases">
        <authorList>
            <consortium name="The Broad Institute Genome Sequencing Platform"/>
            <person name="Ward D."/>
            <person name="Feldgarden M."/>
            <person name="Earl A."/>
            <person name="Young S.K."/>
            <person name="Zeng Q."/>
            <person name="Koehrsen M."/>
            <person name="Alvarado L."/>
            <person name="Berlin A."/>
            <person name="Bochicchio J."/>
            <person name="Borenstein D."/>
            <person name="Chapman S.B."/>
            <person name="Chen Z."/>
            <person name="Engels R."/>
            <person name="Freedman E."/>
            <person name="Gellesch M."/>
            <person name="Goldberg J."/>
            <person name="Griggs A."/>
            <person name="Gujja S."/>
            <person name="Heilman E."/>
            <person name="Heiman D."/>
            <person name="Hepburn T."/>
            <person name="Howarth C."/>
            <person name="Jen D."/>
            <person name="Larson L."/>
            <person name="Lewis B."/>
            <person name="Mehta T."/>
            <person name="Park D."/>
            <person name="Pearson M."/>
            <person name="Roberts A."/>
            <person name="Saif S."/>
            <person name="Shea T."/>
            <person name="Shenoy N."/>
            <person name="Sisk P."/>
            <person name="Stolte C."/>
            <person name="Sykes S."/>
            <person name="Thomson T."/>
            <person name="Walk T."/>
            <person name="White J."/>
            <person name="Yandava C."/>
            <person name="Izard J."/>
            <person name="Baranova O.V."/>
            <person name="Blanton J.M."/>
            <person name="Tanner A.C."/>
            <person name="Dewhirst F.E."/>
            <person name="Haas B."/>
            <person name="Nusbaum C."/>
            <person name="Birren B."/>
        </authorList>
    </citation>
    <scope>NUCLEOTIDE SEQUENCE [LARGE SCALE GENOMIC DNA]</scope>
    <source>
        <strain evidence="2">1-1 BBBD Race 1</strain>
    </source>
</reference>
<reference evidence="3" key="4">
    <citation type="submission" date="2025-05" db="UniProtKB">
        <authorList>
            <consortium name="EnsemblFungi"/>
        </authorList>
    </citation>
    <scope>IDENTIFICATION</scope>
    <source>
        <strain evidence="3">isolate 1-1 / race 1 (BBBD)</strain>
    </source>
</reference>
<evidence type="ECO:0000256" key="1">
    <source>
        <dbReference type="SAM" id="MobiDB-lite"/>
    </source>
</evidence>
<sequence length="300" mass="31975">MSDNRSGNRDGDREGRSALNARSTSRGRHTSQPIFPTHSSSSNPAHPLESGQPTSAQRMEALFNSVTSTSKGADNRPPSLAGAGLSSSSSNNAGPASKDKGKSPAPAISLHPPTPEQSSRQKQPSSSTSGEKLVLDDETVRQFITFQRLQRALNAATTPAALAAPAIQDQPSARELNALLHKWLVSVPKLAINGANYTTWLIMVQQAVGGTIGRAISLAGPDLVLDNTKDNLLKTAIIYSLDNNLKASFAEQSSGLGALKLISDTFTLRSCTAHLALVKEMLELKFNHFDRSASIDVHFR</sequence>
<dbReference type="VEuPathDB" id="FungiDB:PTTG_08371"/>
<reference evidence="2" key="2">
    <citation type="submission" date="2016-05" db="EMBL/GenBank/DDBJ databases">
        <title>Comparative analysis highlights variable genome content of wheat rusts and divergence of the mating loci.</title>
        <authorList>
            <person name="Cuomo C.A."/>
            <person name="Bakkeren G."/>
            <person name="Szabo L."/>
            <person name="Khalil H."/>
            <person name="Joly D."/>
            <person name="Goldberg J."/>
            <person name="Young S."/>
            <person name="Zeng Q."/>
            <person name="Fellers J."/>
        </authorList>
    </citation>
    <scope>NUCLEOTIDE SEQUENCE [LARGE SCALE GENOMIC DNA]</scope>
    <source>
        <strain evidence="2">1-1 BBBD Race 1</strain>
    </source>
</reference>
<dbReference type="AlphaFoldDB" id="A0A180G8T8"/>
<dbReference type="OrthoDB" id="10525299at2759"/>
<dbReference type="EnsemblFungi" id="PTTG_08371-t43_1">
    <property type="protein sequence ID" value="PTTG_08371-t43_1-p1"/>
    <property type="gene ID" value="PTTG_08371"/>
</dbReference>
<reference evidence="3 4" key="3">
    <citation type="journal article" date="2017" name="G3 (Bethesda)">
        <title>Comparative analysis highlights variable genome content of wheat rusts and divergence of the mating loci.</title>
        <authorList>
            <person name="Cuomo C.A."/>
            <person name="Bakkeren G."/>
            <person name="Khalil H.B."/>
            <person name="Panwar V."/>
            <person name="Joly D."/>
            <person name="Linning R."/>
            <person name="Sakthikumar S."/>
            <person name="Song X."/>
            <person name="Adiconis X."/>
            <person name="Fan L."/>
            <person name="Goldberg J.M."/>
            <person name="Levin J.Z."/>
            <person name="Young S."/>
            <person name="Zeng Q."/>
            <person name="Anikster Y."/>
            <person name="Bruce M."/>
            <person name="Wang M."/>
            <person name="Yin C."/>
            <person name="McCallum B."/>
            <person name="Szabo L.J."/>
            <person name="Hulbert S."/>
            <person name="Chen X."/>
            <person name="Fellers J.P."/>
        </authorList>
    </citation>
    <scope>NUCLEOTIDE SEQUENCE</scope>
    <source>
        <strain evidence="4">Isolate 1-1 / race 1 (BBBD)</strain>
        <strain evidence="3">isolate 1-1 / race 1 (BBBD)</strain>
    </source>
</reference>
<proteinExistence type="predicted"/>
<organism evidence="2">
    <name type="scientific">Puccinia triticina (isolate 1-1 / race 1 (BBBD))</name>
    <name type="common">Brown leaf rust fungus</name>
    <dbReference type="NCBI Taxonomy" id="630390"/>
    <lineage>
        <taxon>Eukaryota</taxon>
        <taxon>Fungi</taxon>
        <taxon>Dikarya</taxon>
        <taxon>Basidiomycota</taxon>
        <taxon>Pucciniomycotina</taxon>
        <taxon>Pucciniomycetes</taxon>
        <taxon>Pucciniales</taxon>
        <taxon>Pucciniaceae</taxon>
        <taxon>Puccinia</taxon>
    </lineage>
</organism>
<accession>A0A180G8T8</accession>
<feature type="compositionally biased region" description="Basic and acidic residues" evidence="1">
    <location>
        <begin position="1"/>
        <end position="16"/>
    </location>
</feature>
<feature type="compositionally biased region" description="Low complexity" evidence="1">
    <location>
        <begin position="117"/>
        <end position="129"/>
    </location>
</feature>
<evidence type="ECO:0000313" key="4">
    <source>
        <dbReference type="Proteomes" id="UP000005240"/>
    </source>
</evidence>
<feature type="region of interest" description="Disordered" evidence="1">
    <location>
        <begin position="1"/>
        <end position="134"/>
    </location>
</feature>
<keyword evidence="4" id="KW-1185">Reference proteome</keyword>
<feature type="compositionally biased region" description="Low complexity" evidence="1">
    <location>
        <begin position="77"/>
        <end position="96"/>
    </location>
</feature>
<protein>
    <submittedName>
        <fullName evidence="2 3">Uncharacterized protein</fullName>
    </submittedName>
</protein>
<evidence type="ECO:0000313" key="2">
    <source>
        <dbReference type="EMBL" id="OAV88742.1"/>
    </source>
</evidence>
<evidence type="ECO:0000313" key="3">
    <source>
        <dbReference type="EnsemblFungi" id="PTTG_08371-t43_1-p1"/>
    </source>
</evidence>
<name>A0A180G8T8_PUCT1</name>
<feature type="compositionally biased region" description="Polar residues" evidence="1">
    <location>
        <begin position="20"/>
        <end position="44"/>
    </location>
</feature>
<dbReference type="Proteomes" id="UP000005240">
    <property type="component" value="Unassembled WGS sequence"/>
</dbReference>
<dbReference type="EMBL" id="ADAS02000156">
    <property type="protein sequence ID" value="OAV88742.1"/>
    <property type="molecule type" value="Genomic_DNA"/>
</dbReference>